<keyword evidence="1" id="KW-0812">Transmembrane</keyword>
<accession>A0A380T1M7</accession>
<feature type="transmembrane region" description="Helical" evidence="1">
    <location>
        <begin position="12"/>
        <end position="32"/>
    </location>
</feature>
<dbReference type="EMBL" id="UIDD01000007">
    <property type="protein sequence ID" value="SUQ63480.1"/>
    <property type="molecule type" value="Genomic_DNA"/>
</dbReference>
<reference evidence="3" key="1">
    <citation type="submission" date="2018-07" db="EMBL/GenBank/DDBJ databases">
        <authorList>
            <person name="Blom J."/>
        </authorList>
    </citation>
    <scope>NUCLEOTIDE SEQUENCE [LARGE SCALE GENOMIC DNA]</scope>
    <source>
        <strain evidence="3">CCOS 864</strain>
    </source>
</reference>
<dbReference type="AlphaFoldDB" id="A0A380T1M7"/>
<evidence type="ECO:0000313" key="3">
    <source>
        <dbReference type="Proteomes" id="UP000255177"/>
    </source>
</evidence>
<dbReference type="RefSeq" id="WP_115087003.1">
    <property type="nucleotide sequence ID" value="NZ_CBCSFG010000014.1"/>
</dbReference>
<feature type="transmembrane region" description="Helical" evidence="1">
    <location>
        <begin position="44"/>
        <end position="66"/>
    </location>
</feature>
<feature type="transmembrane region" description="Helical" evidence="1">
    <location>
        <begin position="72"/>
        <end position="92"/>
    </location>
</feature>
<protein>
    <submittedName>
        <fullName evidence="2">Uncharacterized protein</fullName>
    </submittedName>
</protein>
<keyword evidence="3" id="KW-1185">Reference proteome</keyword>
<evidence type="ECO:0000313" key="2">
    <source>
        <dbReference type="EMBL" id="SUQ63480.1"/>
    </source>
</evidence>
<name>A0A380T1M7_9PSED</name>
<sequence length="95" mass="9747">MDDPSLAQRLFALAAIIVAAIGGGIFVFFLLAPGGPFPSLGRALAIFTLGVTNGLCLPLVGTYWVLAGKPAGAGTLLILQAIGLIAFIGWYLSLM</sequence>
<dbReference type="Proteomes" id="UP000255177">
    <property type="component" value="Unassembled WGS sequence"/>
</dbReference>
<gene>
    <name evidence="2" type="ORF">CCOS864_02931</name>
</gene>
<keyword evidence="1" id="KW-0472">Membrane</keyword>
<evidence type="ECO:0000256" key="1">
    <source>
        <dbReference type="SAM" id="Phobius"/>
    </source>
</evidence>
<proteinExistence type="predicted"/>
<organism evidence="2 3">
    <name type="scientific">Pseudomonas wadenswilerensis</name>
    <dbReference type="NCBI Taxonomy" id="1785161"/>
    <lineage>
        <taxon>Bacteria</taxon>
        <taxon>Pseudomonadati</taxon>
        <taxon>Pseudomonadota</taxon>
        <taxon>Gammaproteobacteria</taxon>
        <taxon>Pseudomonadales</taxon>
        <taxon>Pseudomonadaceae</taxon>
        <taxon>Pseudomonas</taxon>
    </lineage>
</organism>
<keyword evidence="1" id="KW-1133">Transmembrane helix</keyword>